<proteinExistence type="predicted"/>
<dbReference type="PROSITE" id="PS50056">
    <property type="entry name" value="TYR_PHOSPHATASE_2"/>
    <property type="match status" value="2"/>
</dbReference>
<dbReference type="GO" id="GO:0004725">
    <property type="term" value="F:protein tyrosine phosphatase activity"/>
    <property type="evidence" value="ECO:0007669"/>
    <property type="project" value="InterPro"/>
</dbReference>
<dbReference type="Pfam" id="PF00102">
    <property type="entry name" value="Y_phosphatase"/>
    <property type="match status" value="2"/>
</dbReference>
<dbReference type="AlphaFoldDB" id="A0A0M3IGX2"/>
<dbReference type="PROSITE" id="PS50055">
    <property type="entry name" value="TYR_PHOSPHATASE_PTP"/>
    <property type="match status" value="1"/>
</dbReference>
<evidence type="ECO:0000313" key="4">
    <source>
        <dbReference type="Proteomes" id="UP000036681"/>
    </source>
</evidence>
<evidence type="ECO:0000259" key="3">
    <source>
        <dbReference type="PROSITE" id="PS50056"/>
    </source>
</evidence>
<dbReference type="InterPro" id="IPR029021">
    <property type="entry name" value="Prot-tyrosine_phosphatase-like"/>
</dbReference>
<evidence type="ECO:0000313" key="5">
    <source>
        <dbReference type="WBParaSite" id="ALUE_0001759701-mRNA-1"/>
    </source>
</evidence>
<evidence type="ECO:0000256" key="1">
    <source>
        <dbReference type="SAM" id="MobiDB-lite"/>
    </source>
</evidence>
<feature type="region of interest" description="Disordered" evidence="1">
    <location>
        <begin position="195"/>
        <end position="236"/>
    </location>
</feature>
<dbReference type="InterPro" id="IPR000242">
    <property type="entry name" value="PTP_cat"/>
</dbReference>
<dbReference type="Gene3D" id="3.90.190.10">
    <property type="entry name" value="Protein tyrosine phosphatase superfamily"/>
    <property type="match status" value="2"/>
</dbReference>
<evidence type="ECO:0000259" key="2">
    <source>
        <dbReference type="PROSITE" id="PS50055"/>
    </source>
</evidence>
<dbReference type="Proteomes" id="UP000036681">
    <property type="component" value="Unplaced"/>
</dbReference>
<name>A0A0M3IGX2_ASCLU</name>
<dbReference type="PANTHER" id="PTHR19134">
    <property type="entry name" value="RECEPTOR-TYPE TYROSINE-PROTEIN PHOSPHATASE"/>
    <property type="match status" value="1"/>
</dbReference>
<keyword evidence="4" id="KW-1185">Reference proteome</keyword>
<feature type="domain" description="Tyrosine-protein phosphatase" evidence="2">
    <location>
        <begin position="1"/>
        <end position="183"/>
    </location>
</feature>
<reference evidence="5" key="1">
    <citation type="submission" date="2017-02" db="UniProtKB">
        <authorList>
            <consortium name="WormBaseParasite"/>
        </authorList>
    </citation>
    <scope>IDENTIFICATION</scope>
</reference>
<feature type="domain" description="Tyrosine specific protein phosphatases" evidence="3">
    <location>
        <begin position="44"/>
        <end position="120"/>
    </location>
</feature>
<dbReference type="PRINTS" id="PR00700">
    <property type="entry name" value="PRTYPHPHTASE"/>
</dbReference>
<accession>A0A0M3IGX2</accession>
<dbReference type="InterPro" id="IPR003595">
    <property type="entry name" value="Tyr_Pase_cat"/>
</dbReference>
<dbReference type="InterPro" id="IPR050348">
    <property type="entry name" value="Protein-Tyr_Phosphatase"/>
</dbReference>
<dbReference type="InterPro" id="IPR000387">
    <property type="entry name" value="Tyr_Pase_dom"/>
</dbReference>
<feature type="domain" description="Tyrosine specific protein phosphatases" evidence="3">
    <location>
        <begin position="127"/>
        <end position="174"/>
    </location>
</feature>
<dbReference type="PANTHER" id="PTHR19134:SF449">
    <property type="entry name" value="TYROSINE-PROTEIN PHOSPHATASE 1"/>
    <property type="match status" value="1"/>
</dbReference>
<sequence length="236" mass="27329">MISEIMASGANQQQLEAEVRICCVIQVRMWPIENKVPLSTSGLIDMIKMARSWRKRAPDRPETKPTIVMSHNGVSRCGIFIAANVCIDQMNMDHEVDVFHAVKMIRINRPQLIDMKKNIFLNLLRNGVSRCGIFIAANVCIDQMNMDHEVDVFHAVKMIRINRPQLIDMKDEYKYLYDLMLHWYMTNPEYRRFDEEGEDSPMGGSERRTSIVKSRNTSARRSSRSPRTITDANHVL</sequence>
<organism evidence="4 5">
    <name type="scientific">Ascaris lumbricoides</name>
    <name type="common">Giant roundworm</name>
    <dbReference type="NCBI Taxonomy" id="6252"/>
    <lineage>
        <taxon>Eukaryota</taxon>
        <taxon>Metazoa</taxon>
        <taxon>Ecdysozoa</taxon>
        <taxon>Nematoda</taxon>
        <taxon>Chromadorea</taxon>
        <taxon>Rhabditida</taxon>
        <taxon>Spirurina</taxon>
        <taxon>Ascaridomorpha</taxon>
        <taxon>Ascaridoidea</taxon>
        <taxon>Ascarididae</taxon>
        <taxon>Ascaris</taxon>
    </lineage>
</organism>
<protein>
    <submittedName>
        <fullName evidence="5">TYR_PHOSPHATASE_2 domain-containing protein</fullName>
    </submittedName>
</protein>
<dbReference type="SMART" id="SM00404">
    <property type="entry name" value="PTPc_motif"/>
    <property type="match status" value="1"/>
</dbReference>
<dbReference type="WBParaSite" id="ALUE_0001759701-mRNA-1">
    <property type="protein sequence ID" value="ALUE_0001759701-mRNA-1"/>
    <property type="gene ID" value="ALUE_0001759701"/>
</dbReference>
<dbReference type="SUPFAM" id="SSF52799">
    <property type="entry name" value="(Phosphotyrosine protein) phosphatases II"/>
    <property type="match status" value="2"/>
</dbReference>